<proteinExistence type="inferred from homology"/>
<keyword evidence="4" id="KW-1000">Mitochondrion outer membrane</keyword>
<evidence type="ECO:0000256" key="8">
    <source>
        <dbReference type="SAM" id="Phobius"/>
    </source>
</evidence>
<name>A0ABN9GBQ1_9NEOB</name>
<gene>
    <name evidence="9" type="ORF">SPARVUS_LOCUS13523272</name>
</gene>
<dbReference type="PANTHER" id="PTHR21508:SF3">
    <property type="entry name" value="MITOGUARDIN 1"/>
    <property type="match status" value="1"/>
</dbReference>
<evidence type="ECO:0000256" key="4">
    <source>
        <dbReference type="ARBA" id="ARBA00022787"/>
    </source>
</evidence>
<keyword evidence="10" id="KW-1185">Reference proteome</keyword>
<dbReference type="Pfam" id="PF10265">
    <property type="entry name" value="Miga"/>
    <property type="match status" value="1"/>
</dbReference>
<keyword evidence="7 8" id="KW-0472">Membrane</keyword>
<evidence type="ECO:0000256" key="5">
    <source>
        <dbReference type="ARBA" id="ARBA00022989"/>
    </source>
</evidence>
<evidence type="ECO:0000256" key="6">
    <source>
        <dbReference type="ARBA" id="ARBA00023128"/>
    </source>
</evidence>
<dbReference type="EMBL" id="CATNWA010018046">
    <property type="protein sequence ID" value="CAI9604923.1"/>
    <property type="molecule type" value="Genomic_DNA"/>
</dbReference>
<comment type="subcellular location">
    <subcellularLocation>
        <location evidence="1">Mitochondrion outer membrane</location>
    </subcellularLocation>
</comment>
<evidence type="ECO:0000256" key="1">
    <source>
        <dbReference type="ARBA" id="ARBA00004294"/>
    </source>
</evidence>
<keyword evidence="5 8" id="KW-1133">Transmembrane helix</keyword>
<evidence type="ECO:0000256" key="3">
    <source>
        <dbReference type="ARBA" id="ARBA00022692"/>
    </source>
</evidence>
<accession>A0ABN9GBQ1</accession>
<reference evidence="9" key="1">
    <citation type="submission" date="2023-05" db="EMBL/GenBank/DDBJ databases">
        <authorList>
            <person name="Stuckert A."/>
        </authorList>
    </citation>
    <scope>NUCLEOTIDE SEQUENCE</scope>
</reference>
<comment type="similarity">
    <text evidence="2">Belongs to the mitoguardin family.</text>
</comment>
<feature type="transmembrane region" description="Helical" evidence="8">
    <location>
        <begin position="45"/>
        <end position="63"/>
    </location>
</feature>
<comment type="caution">
    <text evidence="9">The sequence shown here is derived from an EMBL/GenBank/DDBJ whole genome shotgun (WGS) entry which is preliminary data.</text>
</comment>
<sequence>MASLEDAVSETQHSFKMAAQCIIDFPLTCYNSITQLRTYPGLKKILVATAFGTISVIFLAHHLRRRRRKKTLAPSREPYQLLLDCTKTVALERDSSCSSSKQNLTLSLSSVKEKGSQLQMNGGLNSKNSGSQQSLASVRSVNSCHSCACINSNSWDKTDEEEMKLVNIPVTTPENLYLMGMELFEEALRRWEQALTFRNRQVEDEASCSSIRLGAGDAIAEENVEDIISAEFIHKLEALLQRAYRLQEEFQASFGASDPASLANDIDDDTDITFMDNEGDFGTRDTLSIASPDSFSSAMELADHRDLHGGNGLQSLYHCPLYEEAMCLSEEGGIPCRALRTELLECGGDSDFLAKLHCIRQAFQMILSKTDNRTFFG</sequence>
<keyword evidence="3 8" id="KW-0812">Transmembrane</keyword>
<evidence type="ECO:0000313" key="9">
    <source>
        <dbReference type="EMBL" id="CAI9604923.1"/>
    </source>
</evidence>
<dbReference type="Proteomes" id="UP001162483">
    <property type="component" value="Unassembled WGS sequence"/>
</dbReference>
<keyword evidence="6" id="KW-0496">Mitochondrion</keyword>
<evidence type="ECO:0000313" key="10">
    <source>
        <dbReference type="Proteomes" id="UP001162483"/>
    </source>
</evidence>
<protein>
    <recommendedName>
        <fullName evidence="11">Mitoguardin 1</fullName>
    </recommendedName>
</protein>
<evidence type="ECO:0000256" key="2">
    <source>
        <dbReference type="ARBA" id="ARBA00008969"/>
    </source>
</evidence>
<dbReference type="InterPro" id="IPR019392">
    <property type="entry name" value="Miga"/>
</dbReference>
<evidence type="ECO:0000256" key="7">
    <source>
        <dbReference type="ARBA" id="ARBA00023136"/>
    </source>
</evidence>
<organism evidence="9 10">
    <name type="scientific">Staurois parvus</name>
    <dbReference type="NCBI Taxonomy" id="386267"/>
    <lineage>
        <taxon>Eukaryota</taxon>
        <taxon>Metazoa</taxon>
        <taxon>Chordata</taxon>
        <taxon>Craniata</taxon>
        <taxon>Vertebrata</taxon>
        <taxon>Euteleostomi</taxon>
        <taxon>Amphibia</taxon>
        <taxon>Batrachia</taxon>
        <taxon>Anura</taxon>
        <taxon>Neobatrachia</taxon>
        <taxon>Ranoidea</taxon>
        <taxon>Ranidae</taxon>
        <taxon>Staurois</taxon>
    </lineage>
</organism>
<dbReference type="PANTHER" id="PTHR21508">
    <property type="entry name" value="MITOGUARDIN"/>
    <property type="match status" value="1"/>
</dbReference>
<evidence type="ECO:0008006" key="11">
    <source>
        <dbReference type="Google" id="ProtNLM"/>
    </source>
</evidence>